<feature type="compositionally biased region" description="Polar residues" evidence="1">
    <location>
        <begin position="308"/>
        <end position="319"/>
    </location>
</feature>
<feature type="region of interest" description="Disordered" evidence="1">
    <location>
        <begin position="30"/>
        <end position="86"/>
    </location>
</feature>
<reference evidence="2 3" key="1">
    <citation type="submission" date="2024-04" db="EMBL/GenBank/DDBJ databases">
        <title>Symmetric and asymmetric DNA N6-adenine methylation regulates different biological responses in Mucorales.</title>
        <authorList>
            <consortium name="Lawrence Berkeley National Laboratory"/>
            <person name="Lax C."/>
            <person name="Mondo S.J."/>
            <person name="Osorio-Concepcion M."/>
            <person name="Muszewska A."/>
            <person name="Corrochano-Luque M."/>
            <person name="Gutierrez G."/>
            <person name="Riley R."/>
            <person name="Lipzen A."/>
            <person name="Guo J."/>
            <person name="Hundley H."/>
            <person name="Amirebrahimi M."/>
            <person name="Ng V."/>
            <person name="Lorenzo-Gutierrez D."/>
            <person name="Binder U."/>
            <person name="Yang J."/>
            <person name="Song Y."/>
            <person name="Canovas D."/>
            <person name="Navarro E."/>
            <person name="Freitag M."/>
            <person name="Gabaldon T."/>
            <person name="Grigoriev I.V."/>
            <person name="Corrochano L.M."/>
            <person name="Nicolas F.E."/>
            <person name="Garre V."/>
        </authorList>
    </citation>
    <scope>NUCLEOTIDE SEQUENCE [LARGE SCALE GENOMIC DNA]</scope>
    <source>
        <strain evidence="2 3">L51</strain>
    </source>
</reference>
<feature type="region of interest" description="Disordered" evidence="1">
    <location>
        <begin position="293"/>
        <end position="319"/>
    </location>
</feature>
<sequence>MQVEPHMEVQAQPHVVSQQHILNRHHHLEEHKGQPRHIQQDDHKPRSRQQRQKMNQQQFQSQFQPHLHQPSQSPHNALQSPSQTLQHVMQPMQKPVMSPVMSNFQTPVVNHQQQQQQQGVSHAIQRSNIQQSMKQQQQQLNVKHSIKQNREQHHNLQSIKSSKGSSMQKLMQSSHSESSAINSNSLQQQLPLAQSTQQKSLQASSEIGGRMLTSVGPPQTGVHFINYHAEGRHIQASMSMHSEQVLVQTENFHNAPWQSTPFPSTNTSHTPISNVAIEGHGQHLGWQNSTPTTSMAPPFNSVGANAFPSHSPSSFQTGSYDPAITTGYEVINQQISPNSPLQVPEHSKKDPKKNGKAKLDFIL</sequence>
<feature type="region of interest" description="Disordered" evidence="1">
    <location>
        <begin position="336"/>
        <end position="363"/>
    </location>
</feature>
<protein>
    <submittedName>
        <fullName evidence="2">Uncharacterized protein</fullName>
    </submittedName>
</protein>
<proteinExistence type="predicted"/>
<accession>A0ABR3BCY6</accession>
<evidence type="ECO:0000313" key="3">
    <source>
        <dbReference type="Proteomes" id="UP001448207"/>
    </source>
</evidence>
<feature type="compositionally biased region" description="Basic and acidic residues" evidence="1">
    <location>
        <begin position="30"/>
        <end position="44"/>
    </location>
</feature>
<organism evidence="2 3">
    <name type="scientific">Phycomyces blakesleeanus</name>
    <dbReference type="NCBI Taxonomy" id="4837"/>
    <lineage>
        <taxon>Eukaryota</taxon>
        <taxon>Fungi</taxon>
        <taxon>Fungi incertae sedis</taxon>
        <taxon>Mucoromycota</taxon>
        <taxon>Mucoromycotina</taxon>
        <taxon>Mucoromycetes</taxon>
        <taxon>Mucorales</taxon>
        <taxon>Phycomycetaceae</taxon>
        <taxon>Phycomyces</taxon>
    </lineage>
</organism>
<keyword evidence="3" id="KW-1185">Reference proteome</keyword>
<feature type="region of interest" description="Disordered" evidence="1">
    <location>
        <begin position="108"/>
        <end position="204"/>
    </location>
</feature>
<name>A0ABR3BCY6_PHYBL</name>
<dbReference type="Proteomes" id="UP001448207">
    <property type="component" value="Unassembled WGS sequence"/>
</dbReference>
<evidence type="ECO:0000256" key="1">
    <source>
        <dbReference type="SAM" id="MobiDB-lite"/>
    </source>
</evidence>
<feature type="compositionally biased region" description="Low complexity" evidence="1">
    <location>
        <begin position="52"/>
        <end position="75"/>
    </location>
</feature>
<feature type="compositionally biased region" description="Low complexity" evidence="1">
    <location>
        <begin position="173"/>
        <end position="198"/>
    </location>
</feature>
<feature type="compositionally biased region" description="Polar residues" evidence="1">
    <location>
        <begin position="76"/>
        <end position="86"/>
    </location>
</feature>
<gene>
    <name evidence="2" type="ORF">J3Q64DRAFT_1709039</name>
</gene>
<dbReference type="EMBL" id="JBCLYO010000001">
    <property type="protein sequence ID" value="KAL0096716.1"/>
    <property type="molecule type" value="Genomic_DNA"/>
</dbReference>
<evidence type="ECO:0000313" key="2">
    <source>
        <dbReference type="EMBL" id="KAL0096716.1"/>
    </source>
</evidence>
<feature type="compositionally biased region" description="Polar residues" evidence="1">
    <location>
        <begin position="155"/>
        <end position="172"/>
    </location>
</feature>
<feature type="compositionally biased region" description="Low complexity" evidence="1">
    <location>
        <begin position="130"/>
        <end position="139"/>
    </location>
</feature>
<feature type="non-terminal residue" evidence="2">
    <location>
        <position position="363"/>
    </location>
</feature>
<comment type="caution">
    <text evidence="2">The sequence shown here is derived from an EMBL/GenBank/DDBJ whole genome shotgun (WGS) entry which is preliminary data.</text>
</comment>